<evidence type="ECO:0000313" key="1">
    <source>
        <dbReference type="EMBL" id="GIY20755.1"/>
    </source>
</evidence>
<protein>
    <submittedName>
        <fullName evidence="1">Uncharacterized protein</fullName>
    </submittedName>
</protein>
<keyword evidence="2" id="KW-1185">Reference proteome</keyword>
<reference evidence="1 2" key="1">
    <citation type="submission" date="2021-06" db="EMBL/GenBank/DDBJ databases">
        <title>Caerostris extrusa draft genome.</title>
        <authorList>
            <person name="Kono N."/>
            <person name="Arakawa K."/>
        </authorList>
    </citation>
    <scope>NUCLEOTIDE SEQUENCE [LARGE SCALE GENOMIC DNA]</scope>
</reference>
<proteinExistence type="predicted"/>
<gene>
    <name evidence="1" type="ORF">CEXT_484801</name>
</gene>
<comment type="caution">
    <text evidence="1">The sequence shown here is derived from an EMBL/GenBank/DDBJ whole genome shotgun (WGS) entry which is preliminary data.</text>
</comment>
<dbReference type="EMBL" id="BPLR01007933">
    <property type="protein sequence ID" value="GIY20755.1"/>
    <property type="molecule type" value="Genomic_DNA"/>
</dbReference>
<organism evidence="1 2">
    <name type="scientific">Caerostris extrusa</name>
    <name type="common">Bark spider</name>
    <name type="synonym">Caerostris bankana</name>
    <dbReference type="NCBI Taxonomy" id="172846"/>
    <lineage>
        <taxon>Eukaryota</taxon>
        <taxon>Metazoa</taxon>
        <taxon>Ecdysozoa</taxon>
        <taxon>Arthropoda</taxon>
        <taxon>Chelicerata</taxon>
        <taxon>Arachnida</taxon>
        <taxon>Araneae</taxon>
        <taxon>Araneomorphae</taxon>
        <taxon>Entelegynae</taxon>
        <taxon>Araneoidea</taxon>
        <taxon>Araneidae</taxon>
        <taxon>Caerostris</taxon>
    </lineage>
</organism>
<sequence>MEMKLLTKNTMICGSKFLNPHLMPGEEIRNLEKASAGQTVFVHRVGRQSGSYWGVDLFSLLLGRQCH</sequence>
<accession>A0AAV4RGZ4</accession>
<evidence type="ECO:0000313" key="2">
    <source>
        <dbReference type="Proteomes" id="UP001054945"/>
    </source>
</evidence>
<name>A0AAV4RGZ4_CAEEX</name>
<dbReference type="Proteomes" id="UP001054945">
    <property type="component" value="Unassembled WGS sequence"/>
</dbReference>
<dbReference type="AlphaFoldDB" id="A0AAV4RGZ4"/>